<feature type="transmembrane region" description="Helical" evidence="1">
    <location>
        <begin position="50"/>
        <end position="71"/>
    </location>
</feature>
<dbReference type="InterPro" id="IPR018391">
    <property type="entry name" value="PQQ_b-propeller_rpt"/>
</dbReference>
<accession>A0ABP6WUD3</accession>
<feature type="domain" description="Pyrrolo-quinoline quinone repeat" evidence="2">
    <location>
        <begin position="438"/>
        <end position="565"/>
    </location>
</feature>
<dbReference type="SUPFAM" id="SSF50998">
    <property type="entry name" value="Quinoprotein alcohol dehydrogenase-like"/>
    <property type="match status" value="1"/>
</dbReference>
<evidence type="ECO:0000259" key="2">
    <source>
        <dbReference type="Pfam" id="PF13360"/>
    </source>
</evidence>
<dbReference type="InterPro" id="IPR002372">
    <property type="entry name" value="PQQ_rpt_dom"/>
</dbReference>
<evidence type="ECO:0000256" key="1">
    <source>
        <dbReference type="SAM" id="Phobius"/>
    </source>
</evidence>
<organism evidence="3 4">
    <name type="scientific">Microlunatus spumicola</name>
    <dbReference type="NCBI Taxonomy" id="81499"/>
    <lineage>
        <taxon>Bacteria</taxon>
        <taxon>Bacillati</taxon>
        <taxon>Actinomycetota</taxon>
        <taxon>Actinomycetes</taxon>
        <taxon>Propionibacteriales</taxon>
        <taxon>Propionibacteriaceae</taxon>
        <taxon>Microlunatus</taxon>
    </lineage>
</organism>
<dbReference type="Proteomes" id="UP001500767">
    <property type="component" value="Unassembled WGS sequence"/>
</dbReference>
<evidence type="ECO:0000313" key="3">
    <source>
        <dbReference type="EMBL" id="GAA3556481.1"/>
    </source>
</evidence>
<dbReference type="InterPro" id="IPR011047">
    <property type="entry name" value="Quinoprotein_ADH-like_sf"/>
</dbReference>
<keyword evidence="1" id="KW-0812">Transmembrane</keyword>
<dbReference type="Pfam" id="PF13360">
    <property type="entry name" value="PQQ_2"/>
    <property type="match status" value="1"/>
</dbReference>
<protein>
    <recommendedName>
        <fullName evidence="2">Pyrrolo-quinoline quinone repeat domain-containing protein</fullName>
    </recommendedName>
</protein>
<dbReference type="Gene3D" id="2.130.10.10">
    <property type="entry name" value="YVTN repeat-like/Quinoprotein amine dehydrogenase"/>
    <property type="match status" value="1"/>
</dbReference>
<gene>
    <name evidence="3" type="ORF">GCM10022197_09570</name>
</gene>
<name>A0ABP6WUD3_9ACTN</name>
<sequence>MSGGADGRWAPFPVQDWSTMPVDLLAPSAVDPAWAAPVGAPATVGPARPWWVPLVVLLCLGLVVGTATWLARRSPSPATSSALTYVPADGDALWQRVETTRELVTDTTVQVTESARFAGINGLVSGDSFLTTRVLHQDYDDDPTTARLWRTFTTSVDDVGVGSQTVRYHRVRGSVELAGERAADGTVTAYEPALVELPADVGPGSSWAGSGTVADGDDRSDDLGYAGTFRAAAAPDGCLEVSGQLVLKALGTEQVRRRTSLTRTWCPGRGVVTASESVGATRTLATAVPAPSPAARTTTTAPVAWTDPKTWTPRTWDTVTVDDTGETRAMYGAARTVVEPVLTASGLVVRALRPPDDLVATTPKTADAWTPAWSAHPGGTVLSLAAYGSVVLVTTSERRLVAYSDAGMRLWEAALPEIGPTAPVQVSDADAVLVDLSGRVLRFGITDGAERWRREVSSDVNRAPAVGAGLVVVGDRGGTVTALDAATGAPRWDRSFASTAVAVAGDRVLVAEDQNVLALDPGSGETRFLTHVDGQLTALTAFAGRPLVVSKTASLLLDPSGRVAERLPGYLTVDPTADHLVGWTSDRVDVVGTDGAVAATWPTRTTSLVSSERPGLATPQGVYLFGYTKGWTFDSWTTGG</sequence>
<reference evidence="4" key="1">
    <citation type="journal article" date="2019" name="Int. J. Syst. Evol. Microbiol.">
        <title>The Global Catalogue of Microorganisms (GCM) 10K type strain sequencing project: providing services to taxonomists for standard genome sequencing and annotation.</title>
        <authorList>
            <consortium name="The Broad Institute Genomics Platform"/>
            <consortium name="The Broad Institute Genome Sequencing Center for Infectious Disease"/>
            <person name="Wu L."/>
            <person name="Ma J."/>
        </authorList>
    </citation>
    <scope>NUCLEOTIDE SEQUENCE [LARGE SCALE GENOMIC DNA]</scope>
    <source>
        <strain evidence="4">JCM 16540</strain>
    </source>
</reference>
<proteinExistence type="predicted"/>
<dbReference type="RefSeq" id="WP_204911995.1">
    <property type="nucleotide sequence ID" value="NZ_BAAAYR010000001.1"/>
</dbReference>
<dbReference type="SMART" id="SM00564">
    <property type="entry name" value="PQQ"/>
    <property type="match status" value="2"/>
</dbReference>
<keyword evidence="1" id="KW-0472">Membrane</keyword>
<evidence type="ECO:0000313" key="4">
    <source>
        <dbReference type="Proteomes" id="UP001500767"/>
    </source>
</evidence>
<keyword evidence="4" id="KW-1185">Reference proteome</keyword>
<dbReference type="EMBL" id="BAAAYR010000001">
    <property type="protein sequence ID" value="GAA3556481.1"/>
    <property type="molecule type" value="Genomic_DNA"/>
</dbReference>
<comment type="caution">
    <text evidence="3">The sequence shown here is derived from an EMBL/GenBank/DDBJ whole genome shotgun (WGS) entry which is preliminary data.</text>
</comment>
<keyword evidence="1" id="KW-1133">Transmembrane helix</keyword>
<dbReference type="InterPro" id="IPR015943">
    <property type="entry name" value="WD40/YVTN_repeat-like_dom_sf"/>
</dbReference>